<organism evidence="1 2">
    <name type="scientific">Nocardioides jiangsuensis</name>
    <dbReference type="NCBI Taxonomy" id="2866161"/>
    <lineage>
        <taxon>Bacteria</taxon>
        <taxon>Bacillati</taxon>
        <taxon>Actinomycetota</taxon>
        <taxon>Actinomycetes</taxon>
        <taxon>Propionibacteriales</taxon>
        <taxon>Nocardioidaceae</taxon>
        <taxon>Nocardioides</taxon>
    </lineage>
</organism>
<proteinExistence type="predicted"/>
<dbReference type="Proteomes" id="UP000754710">
    <property type="component" value="Unassembled WGS sequence"/>
</dbReference>
<dbReference type="RefSeq" id="WP_221026511.1">
    <property type="nucleotide sequence ID" value="NZ_JAIEZQ010000003.1"/>
</dbReference>
<evidence type="ECO:0000313" key="1">
    <source>
        <dbReference type="EMBL" id="MBY9076724.1"/>
    </source>
</evidence>
<dbReference type="PANTHER" id="PTHR38479:SF2">
    <property type="entry name" value="WINGED HELIX DNA-BINDING DOMAIN-CONTAINING PROTEIN"/>
    <property type="match status" value="1"/>
</dbReference>
<keyword evidence="2" id="KW-1185">Reference proteome</keyword>
<dbReference type="GO" id="GO:0003677">
    <property type="term" value="F:DNA binding"/>
    <property type="evidence" value="ECO:0007669"/>
    <property type="project" value="UniProtKB-KW"/>
</dbReference>
<dbReference type="InterPro" id="IPR009351">
    <property type="entry name" value="AlkZ-like"/>
</dbReference>
<gene>
    <name evidence="1" type="ORF">K1X13_17980</name>
</gene>
<sequence length="399" mass="42659">MRSFDVAERRARLARRHRLAPSDRAASVEEAARSMVCLHATDPATVYLSARCRVAAMTTADVDRALYDDRTLVKHLAMRRTLFAFPREVLDAAQGGASAKVAAAERRRLVRAVEQAGLRSDAEAWFDAAREAVLTALAGGREATSTELRAEIPLLEGSLSYGEGRSWGGQVPVGPRVLTVLSAAGELVRASNAGGWTTSRPRWATMASWLGRPLDPPDEATGTAELVRAWLAAFGPGTEQDLKWWLGGTLAGTRRALAAVGAVEVDLGGGRVGHVLPDDLEPTERPGPWVALLPALDPTTMGWFERDWYLSGHRTAVFDGNGNGGSTAWSDGRIVGGWHQSEAGEVAVGLLEPVDPAVERALTEEAGRLTDWLAGVRVAERFPSPLTRRAGGKGPVPEA</sequence>
<keyword evidence="1" id="KW-0238">DNA-binding</keyword>
<name>A0ABS7RNU3_9ACTN</name>
<reference evidence="1 2" key="1">
    <citation type="submission" date="2021-08" db="EMBL/GenBank/DDBJ databases">
        <title>Nocardioides bacterium WL0053 sp. nov., isolated from the sediment.</title>
        <authorList>
            <person name="Wang L."/>
            <person name="Zhang D."/>
            <person name="Zhang A."/>
        </authorList>
    </citation>
    <scope>NUCLEOTIDE SEQUENCE [LARGE SCALE GENOMIC DNA]</scope>
    <source>
        <strain evidence="1 2">WL0053</strain>
    </source>
</reference>
<evidence type="ECO:0000313" key="2">
    <source>
        <dbReference type="Proteomes" id="UP000754710"/>
    </source>
</evidence>
<dbReference type="PANTHER" id="PTHR38479">
    <property type="entry name" value="LMO0824 PROTEIN"/>
    <property type="match status" value="1"/>
</dbReference>
<dbReference type="Pfam" id="PF06224">
    <property type="entry name" value="AlkZ-like"/>
    <property type="match status" value="1"/>
</dbReference>
<protein>
    <submittedName>
        <fullName evidence="1">Winged helix DNA-binding domain-containing protein</fullName>
    </submittedName>
</protein>
<dbReference type="EMBL" id="JAIEZQ010000003">
    <property type="protein sequence ID" value="MBY9076724.1"/>
    <property type="molecule type" value="Genomic_DNA"/>
</dbReference>
<comment type="caution">
    <text evidence="1">The sequence shown here is derived from an EMBL/GenBank/DDBJ whole genome shotgun (WGS) entry which is preliminary data.</text>
</comment>
<accession>A0ABS7RNU3</accession>